<reference evidence="1 2" key="1">
    <citation type="journal article" date="2021" name="BMC Genomics">
        <title>Datura genome reveals duplications of psychoactive alkaloid biosynthetic genes and high mutation rate following tissue culture.</title>
        <authorList>
            <person name="Rajewski A."/>
            <person name="Carter-House D."/>
            <person name="Stajich J."/>
            <person name="Litt A."/>
        </authorList>
    </citation>
    <scope>NUCLEOTIDE SEQUENCE [LARGE SCALE GENOMIC DNA]</scope>
    <source>
        <strain evidence="1">AR-01</strain>
    </source>
</reference>
<evidence type="ECO:0000313" key="1">
    <source>
        <dbReference type="EMBL" id="MCD7449065.1"/>
    </source>
</evidence>
<comment type="caution">
    <text evidence="1">The sequence shown here is derived from an EMBL/GenBank/DDBJ whole genome shotgun (WGS) entry which is preliminary data.</text>
</comment>
<feature type="non-terminal residue" evidence="1">
    <location>
        <position position="67"/>
    </location>
</feature>
<accession>A0ABS8RQH2</accession>
<sequence length="67" mass="7600">MMIYIENELGNTFFPKDRRPMTEICYMSMYGDVTEVYGRHVTDGMIVTEIITGRVNLVSGSDNGKAM</sequence>
<dbReference type="EMBL" id="JACEIK010000082">
    <property type="protein sequence ID" value="MCD7449065.1"/>
    <property type="molecule type" value="Genomic_DNA"/>
</dbReference>
<keyword evidence="2" id="KW-1185">Reference proteome</keyword>
<name>A0ABS8RQH2_DATST</name>
<protein>
    <submittedName>
        <fullName evidence="1">Uncharacterized protein</fullName>
    </submittedName>
</protein>
<gene>
    <name evidence="1" type="ORF">HAX54_048963</name>
</gene>
<evidence type="ECO:0000313" key="2">
    <source>
        <dbReference type="Proteomes" id="UP000823775"/>
    </source>
</evidence>
<proteinExistence type="predicted"/>
<dbReference type="Proteomes" id="UP000823775">
    <property type="component" value="Unassembled WGS sequence"/>
</dbReference>
<organism evidence="1 2">
    <name type="scientific">Datura stramonium</name>
    <name type="common">Jimsonweed</name>
    <name type="synonym">Common thornapple</name>
    <dbReference type="NCBI Taxonomy" id="4076"/>
    <lineage>
        <taxon>Eukaryota</taxon>
        <taxon>Viridiplantae</taxon>
        <taxon>Streptophyta</taxon>
        <taxon>Embryophyta</taxon>
        <taxon>Tracheophyta</taxon>
        <taxon>Spermatophyta</taxon>
        <taxon>Magnoliopsida</taxon>
        <taxon>eudicotyledons</taxon>
        <taxon>Gunneridae</taxon>
        <taxon>Pentapetalae</taxon>
        <taxon>asterids</taxon>
        <taxon>lamiids</taxon>
        <taxon>Solanales</taxon>
        <taxon>Solanaceae</taxon>
        <taxon>Solanoideae</taxon>
        <taxon>Datureae</taxon>
        <taxon>Datura</taxon>
    </lineage>
</organism>